<dbReference type="RefSeq" id="WP_047100316.1">
    <property type="nucleotide sequence ID" value="NZ_CP011450.1"/>
</dbReference>
<gene>
    <name evidence="2" type="ORF">NX02_p0640</name>
</gene>
<accession>A0A0F7JTW4</accession>
<proteinExistence type="predicted"/>
<name>A0A0F7JTW4_9SPHN</name>
<reference evidence="2 3" key="1">
    <citation type="submission" date="2015-05" db="EMBL/GenBank/DDBJ databases">
        <title>Plasmid of Sphingomonas sanxanigenens NX02.</title>
        <authorList>
            <person name="Huang H."/>
            <person name="Ma T."/>
        </authorList>
    </citation>
    <scope>NUCLEOTIDE SEQUENCE [LARGE SCALE GENOMIC DNA]</scope>
    <source>
        <strain evidence="2 3">NX02</strain>
        <plasmid evidence="3">Plasmid pNXO2</plasmid>
    </source>
</reference>
<feature type="domain" description="Anti-bacteriophage protein A/HamA C-terminal" evidence="1">
    <location>
        <begin position="4"/>
        <end position="250"/>
    </location>
</feature>
<dbReference type="EMBL" id="CP011450">
    <property type="protein sequence ID" value="AKH18769.1"/>
    <property type="molecule type" value="Genomic_DNA"/>
</dbReference>
<organism evidence="2 3">
    <name type="scientific">Sphingomonas sanxanigenens DSM 19645 = NX02</name>
    <dbReference type="NCBI Taxonomy" id="1123269"/>
    <lineage>
        <taxon>Bacteria</taxon>
        <taxon>Pseudomonadati</taxon>
        <taxon>Pseudomonadota</taxon>
        <taxon>Alphaproteobacteria</taxon>
        <taxon>Sphingomonadales</taxon>
        <taxon>Sphingomonadaceae</taxon>
        <taxon>Sphingomonas</taxon>
    </lineage>
</organism>
<protein>
    <recommendedName>
        <fullName evidence="1">Anti-bacteriophage protein A/HamA C-terminal domain-containing protein</fullName>
    </recommendedName>
</protein>
<evidence type="ECO:0000313" key="3">
    <source>
        <dbReference type="Proteomes" id="UP000018851"/>
    </source>
</evidence>
<evidence type="ECO:0000259" key="1">
    <source>
        <dbReference type="Pfam" id="PF08878"/>
    </source>
</evidence>
<dbReference type="Proteomes" id="UP000018851">
    <property type="component" value="Plasmid pNXO2"/>
</dbReference>
<dbReference type="KEGG" id="ssan:NX02_p0640"/>
<evidence type="ECO:0000313" key="2">
    <source>
        <dbReference type="EMBL" id="AKH18769.1"/>
    </source>
</evidence>
<dbReference type="OrthoDB" id="268197at2"/>
<dbReference type="AlphaFoldDB" id="A0A0F7JTW4"/>
<geneLocation type="plasmid" evidence="2 3">
    <name>pNXO2</name>
</geneLocation>
<sequence length="259" mass="28010">MVQFNDWCDAADTPLGNHHVRVMTGRTADAAMGIQLTATAVPAHYAAEERLAAALARLGKPAAAKMVTDLLPQTPQIRSGDLGEIYATEWIDAHSGYRAPIKRLRWKDHRDMAMRGDDVIGMILDPATQRLRFLKTEAKSRIDLRAQTLQEARAGLDKDGGLPSSHALSFISARLMDLGTDAPLVDAIDEALYRLGIPPDHVRHLLFTFSGNAPEALLTQALLAYPGPIGQWGVGLHVDGHAAFVGAVYAQVIANANQP</sequence>
<dbReference type="InterPro" id="IPR014976">
    <property type="entry name" value="AbpA_HamA_C"/>
</dbReference>
<dbReference type="Pfam" id="PF08878">
    <property type="entry name" value="HamA"/>
    <property type="match status" value="1"/>
</dbReference>
<keyword evidence="3" id="KW-1185">Reference proteome</keyword>
<keyword evidence="2" id="KW-0614">Plasmid</keyword>